<dbReference type="EMBL" id="JAIWYP010000009">
    <property type="protein sequence ID" value="KAH3771880.1"/>
    <property type="molecule type" value="Genomic_DNA"/>
</dbReference>
<dbReference type="Proteomes" id="UP000828390">
    <property type="component" value="Unassembled WGS sequence"/>
</dbReference>
<keyword evidence="2" id="KW-1185">Reference proteome</keyword>
<name>A0A9D4E3N6_DREPO</name>
<protein>
    <submittedName>
        <fullName evidence="1">Uncharacterized protein</fullName>
    </submittedName>
</protein>
<reference evidence="1" key="2">
    <citation type="submission" date="2020-11" db="EMBL/GenBank/DDBJ databases">
        <authorList>
            <person name="McCartney M.A."/>
            <person name="Auch B."/>
            <person name="Kono T."/>
            <person name="Mallez S."/>
            <person name="Becker A."/>
            <person name="Gohl D.M."/>
            <person name="Silverstein K.A.T."/>
            <person name="Koren S."/>
            <person name="Bechman K.B."/>
            <person name="Herman A."/>
            <person name="Abrahante J.E."/>
            <person name="Garbe J."/>
        </authorList>
    </citation>
    <scope>NUCLEOTIDE SEQUENCE</scope>
    <source>
        <strain evidence="1">Duluth1</strain>
        <tissue evidence="1">Whole animal</tissue>
    </source>
</reference>
<dbReference type="AlphaFoldDB" id="A0A9D4E3N6"/>
<comment type="caution">
    <text evidence="1">The sequence shown here is derived from an EMBL/GenBank/DDBJ whole genome shotgun (WGS) entry which is preliminary data.</text>
</comment>
<reference evidence="1" key="1">
    <citation type="journal article" date="2019" name="bioRxiv">
        <title>The Genome of the Zebra Mussel, Dreissena polymorpha: A Resource for Invasive Species Research.</title>
        <authorList>
            <person name="McCartney M.A."/>
            <person name="Auch B."/>
            <person name="Kono T."/>
            <person name="Mallez S."/>
            <person name="Zhang Y."/>
            <person name="Obille A."/>
            <person name="Becker A."/>
            <person name="Abrahante J.E."/>
            <person name="Garbe J."/>
            <person name="Badalamenti J.P."/>
            <person name="Herman A."/>
            <person name="Mangelson H."/>
            <person name="Liachko I."/>
            <person name="Sullivan S."/>
            <person name="Sone E.D."/>
            <person name="Koren S."/>
            <person name="Silverstein K.A.T."/>
            <person name="Beckman K.B."/>
            <person name="Gohl D.M."/>
        </authorList>
    </citation>
    <scope>NUCLEOTIDE SEQUENCE</scope>
    <source>
        <strain evidence="1">Duluth1</strain>
        <tissue evidence="1">Whole animal</tissue>
    </source>
</reference>
<gene>
    <name evidence="1" type="ORF">DPMN_173209</name>
</gene>
<evidence type="ECO:0000313" key="1">
    <source>
        <dbReference type="EMBL" id="KAH3771880.1"/>
    </source>
</evidence>
<accession>A0A9D4E3N6</accession>
<organism evidence="1 2">
    <name type="scientific">Dreissena polymorpha</name>
    <name type="common">Zebra mussel</name>
    <name type="synonym">Mytilus polymorpha</name>
    <dbReference type="NCBI Taxonomy" id="45954"/>
    <lineage>
        <taxon>Eukaryota</taxon>
        <taxon>Metazoa</taxon>
        <taxon>Spiralia</taxon>
        <taxon>Lophotrochozoa</taxon>
        <taxon>Mollusca</taxon>
        <taxon>Bivalvia</taxon>
        <taxon>Autobranchia</taxon>
        <taxon>Heteroconchia</taxon>
        <taxon>Euheterodonta</taxon>
        <taxon>Imparidentia</taxon>
        <taxon>Neoheterodontei</taxon>
        <taxon>Myida</taxon>
        <taxon>Dreissenoidea</taxon>
        <taxon>Dreissenidae</taxon>
        <taxon>Dreissena</taxon>
    </lineage>
</organism>
<sequence length="63" mass="7030">MIDRCQTTEETFMGAWVAALTPEVEAGGEVKIGRETVSRKKIGQSNTEKEPDQIPFLSEWSCL</sequence>
<proteinExistence type="predicted"/>
<evidence type="ECO:0000313" key="2">
    <source>
        <dbReference type="Proteomes" id="UP000828390"/>
    </source>
</evidence>